<reference evidence="1 2" key="1">
    <citation type="journal article" date="2018" name="Mol. Biol. Evol.">
        <title>Analysis of the draft genome of the red seaweed Gracilariopsis chorda provides insights into genome size evolution in Rhodophyta.</title>
        <authorList>
            <person name="Lee J."/>
            <person name="Yang E.C."/>
            <person name="Graf L."/>
            <person name="Yang J.H."/>
            <person name="Qiu H."/>
            <person name="Zel Zion U."/>
            <person name="Chan C.X."/>
            <person name="Stephens T.G."/>
            <person name="Weber A.P.M."/>
            <person name="Boo G.H."/>
            <person name="Boo S.M."/>
            <person name="Kim K.M."/>
            <person name="Shin Y."/>
            <person name="Jung M."/>
            <person name="Lee S.J."/>
            <person name="Yim H.S."/>
            <person name="Lee J.H."/>
            <person name="Bhattacharya D."/>
            <person name="Yoon H.S."/>
        </authorList>
    </citation>
    <scope>NUCLEOTIDE SEQUENCE [LARGE SCALE GENOMIC DNA]</scope>
    <source>
        <strain evidence="1 2">SKKU-2015</strain>
        <tissue evidence="1">Whole body</tissue>
    </source>
</reference>
<dbReference type="EMBL" id="NBIV01000003">
    <property type="protein sequence ID" value="PXF49618.1"/>
    <property type="molecule type" value="Genomic_DNA"/>
</dbReference>
<dbReference type="AlphaFoldDB" id="A0A2V3J5B1"/>
<dbReference type="Proteomes" id="UP000247409">
    <property type="component" value="Unassembled WGS sequence"/>
</dbReference>
<keyword evidence="2" id="KW-1185">Reference proteome</keyword>
<proteinExistence type="predicted"/>
<sequence length="112" mass="13142">MKQKDYQIGAAIRRKQKRSRITSLALLAGAKDEVLLRLQKRYRRVARDVRLIQRRSRHISVTSFNVNFFSDEQCLWNFRFRKQDLGAIIALTGWNSRRTKRSGYVCDPVAAT</sequence>
<accession>A0A2V3J5B1</accession>
<evidence type="ECO:0000313" key="1">
    <source>
        <dbReference type="EMBL" id="PXF49618.1"/>
    </source>
</evidence>
<protein>
    <submittedName>
        <fullName evidence="1">Uncharacterized protein</fullName>
    </submittedName>
</protein>
<evidence type="ECO:0000313" key="2">
    <source>
        <dbReference type="Proteomes" id="UP000247409"/>
    </source>
</evidence>
<gene>
    <name evidence="1" type="ORF">BWQ96_00496</name>
</gene>
<name>A0A2V3J5B1_9FLOR</name>
<organism evidence="1 2">
    <name type="scientific">Gracilariopsis chorda</name>
    <dbReference type="NCBI Taxonomy" id="448386"/>
    <lineage>
        <taxon>Eukaryota</taxon>
        <taxon>Rhodophyta</taxon>
        <taxon>Florideophyceae</taxon>
        <taxon>Rhodymeniophycidae</taxon>
        <taxon>Gracilariales</taxon>
        <taxon>Gracilariaceae</taxon>
        <taxon>Gracilariopsis</taxon>
    </lineage>
</organism>
<comment type="caution">
    <text evidence="1">The sequence shown here is derived from an EMBL/GenBank/DDBJ whole genome shotgun (WGS) entry which is preliminary data.</text>
</comment>